<feature type="non-terminal residue" evidence="1">
    <location>
        <position position="1"/>
    </location>
</feature>
<organism evidence="1 2">
    <name type="scientific">Acaulospora colombiana</name>
    <dbReference type="NCBI Taxonomy" id="27376"/>
    <lineage>
        <taxon>Eukaryota</taxon>
        <taxon>Fungi</taxon>
        <taxon>Fungi incertae sedis</taxon>
        <taxon>Mucoromycota</taxon>
        <taxon>Glomeromycotina</taxon>
        <taxon>Glomeromycetes</taxon>
        <taxon>Diversisporales</taxon>
        <taxon>Acaulosporaceae</taxon>
        <taxon>Acaulospora</taxon>
    </lineage>
</organism>
<dbReference type="Proteomes" id="UP000789525">
    <property type="component" value="Unassembled WGS sequence"/>
</dbReference>
<proteinExistence type="predicted"/>
<sequence length="302" mass="34053">ELLIEGYDNNRLLVAIPFVCKVLEQANRSKVFKPPNPWLMAILKLLVELHRLEDLKLQLKFEVEGLCKSLQIEMKDIEPTKILKDRPSKGLPQTAPEWPPTYNNPPAKEPPGSQIPSIPNTHTNSVLPTNGGLLDDGNMSFDQYITINPNLPSFYNQPLMRRFVHLAIDKAIREIITPVVERSVTIAGISTRELIVKDFAMEPNEEKMRNAAHLMVQNLAGSLALVTCKEPLRMSMVTNLKNFLIQNGYNEQSISEQAILMIVSDNLELACSFIEKAAMDKALPEIDESLASSFSNRKKHRE</sequence>
<protein>
    <submittedName>
        <fullName evidence="1">1769_t:CDS:1</fullName>
    </submittedName>
</protein>
<name>A0ACA9QAP9_9GLOM</name>
<comment type="caution">
    <text evidence="1">The sequence shown here is derived from an EMBL/GenBank/DDBJ whole genome shotgun (WGS) entry which is preliminary data.</text>
</comment>
<feature type="non-terminal residue" evidence="1">
    <location>
        <position position="302"/>
    </location>
</feature>
<evidence type="ECO:0000313" key="1">
    <source>
        <dbReference type="EMBL" id="CAG8737472.1"/>
    </source>
</evidence>
<keyword evidence="2" id="KW-1185">Reference proteome</keyword>
<accession>A0ACA9QAP9</accession>
<dbReference type="EMBL" id="CAJVPT010046121">
    <property type="protein sequence ID" value="CAG8737472.1"/>
    <property type="molecule type" value="Genomic_DNA"/>
</dbReference>
<evidence type="ECO:0000313" key="2">
    <source>
        <dbReference type="Proteomes" id="UP000789525"/>
    </source>
</evidence>
<gene>
    <name evidence="1" type="ORF">ACOLOM_LOCUS11982</name>
</gene>
<reference evidence="1" key="1">
    <citation type="submission" date="2021-06" db="EMBL/GenBank/DDBJ databases">
        <authorList>
            <person name="Kallberg Y."/>
            <person name="Tangrot J."/>
            <person name="Rosling A."/>
        </authorList>
    </citation>
    <scope>NUCLEOTIDE SEQUENCE</scope>
    <source>
        <strain evidence="1">CL356</strain>
    </source>
</reference>